<evidence type="ECO:0000256" key="1">
    <source>
        <dbReference type="SAM" id="Phobius"/>
    </source>
</evidence>
<keyword evidence="1" id="KW-0812">Transmembrane</keyword>
<evidence type="ECO:0000313" key="2">
    <source>
        <dbReference type="EMBL" id="MBB6394842.1"/>
    </source>
</evidence>
<dbReference type="Proteomes" id="UP000546324">
    <property type="component" value="Unassembled WGS sequence"/>
</dbReference>
<organism evidence="2 3">
    <name type="scientific">Actinomadura coerulea</name>
    <dbReference type="NCBI Taxonomy" id="46159"/>
    <lineage>
        <taxon>Bacteria</taxon>
        <taxon>Bacillati</taxon>
        <taxon>Actinomycetota</taxon>
        <taxon>Actinomycetes</taxon>
        <taxon>Streptosporangiales</taxon>
        <taxon>Thermomonosporaceae</taxon>
        <taxon>Actinomadura</taxon>
    </lineage>
</organism>
<dbReference type="AlphaFoldDB" id="A0A7X0FW83"/>
<feature type="transmembrane region" description="Helical" evidence="1">
    <location>
        <begin position="6"/>
        <end position="25"/>
    </location>
</feature>
<keyword evidence="3" id="KW-1185">Reference proteome</keyword>
<proteinExistence type="predicted"/>
<sequence length="31" mass="3359">MVSGLVQPVVWLLVMGTGLMGVAILEFRRAD</sequence>
<keyword evidence="1" id="KW-1133">Transmembrane helix</keyword>
<protein>
    <submittedName>
        <fullName evidence="2">Uncharacterized protein</fullName>
    </submittedName>
</protein>
<evidence type="ECO:0000313" key="3">
    <source>
        <dbReference type="Proteomes" id="UP000546324"/>
    </source>
</evidence>
<reference evidence="2 3" key="1">
    <citation type="submission" date="2020-08" db="EMBL/GenBank/DDBJ databases">
        <title>Sequencing the genomes of 1000 actinobacteria strains.</title>
        <authorList>
            <person name="Klenk H.-P."/>
        </authorList>
    </citation>
    <scope>NUCLEOTIDE SEQUENCE [LARGE SCALE GENOMIC DNA]</scope>
    <source>
        <strain evidence="2 3">DSM 43675</strain>
    </source>
</reference>
<dbReference type="EMBL" id="JACHMQ010000001">
    <property type="protein sequence ID" value="MBB6394842.1"/>
    <property type="molecule type" value="Genomic_DNA"/>
</dbReference>
<gene>
    <name evidence="2" type="ORF">BKA00_001756</name>
</gene>
<accession>A0A7X0FW83</accession>
<name>A0A7X0FW83_9ACTN</name>
<comment type="caution">
    <text evidence="2">The sequence shown here is derived from an EMBL/GenBank/DDBJ whole genome shotgun (WGS) entry which is preliminary data.</text>
</comment>
<keyword evidence="1" id="KW-0472">Membrane</keyword>